<dbReference type="InterPro" id="IPR023365">
    <property type="entry name" value="Sortase_dom-sf"/>
</dbReference>
<accession>A0A4P5PDU3</accession>
<sequence length="282" mass="31962">MKREGKKRLVLDGVMMLVLILGTFAMLYPFVGDALNHYLDQQIISHYQKKSNAKNQKSMAQEQARRKAENQRIAAENNPGTDPFSEEKQPPKQPEKDYYETHTIGILKIPAIHVSLPIFDQTNELFLSCGASLLEGTSYPVGGKDTHAVISAHRGLMEAKLFTDLPKMQKKDHFYIEVNEQTLAYEVDDIQVIEPTELEKLEIVSGQEYVTLMTCTPYGVNSHRLLVRGERTSFEEKMQTEISKDIRYQNRKQSGVIAGSLLLVLLIGIIITKRVNALRKKG</sequence>
<feature type="region of interest" description="Disordered" evidence="3">
    <location>
        <begin position="50"/>
        <end position="96"/>
    </location>
</feature>
<keyword evidence="4" id="KW-0812">Transmembrane</keyword>
<keyword evidence="4" id="KW-0472">Membrane</keyword>
<dbReference type="Pfam" id="PF04203">
    <property type="entry name" value="Sortase"/>
    <property type="match status" value="1"/>
</dbReference>
<evidence type="ECO:0000313" key="6">
    <source>
        <dbReference type="Proteomes" id="UP000290567"/>
    </source>
</evidence>
<comment type="caution">
    <text evidence="5">The sequence shown here is derived from an EMBL/GenBank/DDBJ whole genome shotgun (WGS) entry which is preliminary data.</text>
</comment>
<feature type="active site" description="Acyl-thioester intermediate" evidence="2">
    <location>
        <position position="215"/>
    </location>
</feature>
<gene>
    <name evidence="5" type="ORF">NRIC_26350</name>
</gene>
<evidence type="ECO:0000256" key="2">
    <source>
        <dbReference type="PIRSR" id="PIRSR605754-1"/>
    </source>
</evidence>
<dbReference type="Proteomes" id="UP000290567">
    <property type="component" value="Unassembled WGS sequence"/>
</dbReference>
<dbReference type="NCBIfam" id="TIGR01076">
    <property type="entry name" value="sortase_fam"/>
    <property type="match status" value="1"/>
</dbReference>
<feature type="active site" description="Proton donor/acceptor" evidence="2">
    <location>
        <position position="153"/>
    </location>
</feature>
<organism evidence="5 6">
    <name type="scientific">Enterococcus florum</name>
    <dbReference type="NCBI Taxonomy" id="2480627"/>
    <lineage>
        <taxon>Bacteria</taxon>
        <taxon>Bacillati</taxon>
        <taxon>Bacillota</taxon>
        <taxon>Bacilli</taxon>
        <taxon>Lactobacillales</taxon>
        <taxon>Enterococcaceae</taxon>
        <taxon>Enterococcus</taxon>
    </lineage>
</organism>
<proteinExistence type="predicted"/>
<keyword evidence="1" id="KW-0378">Hydrolase</keyword>
<dbReference type="SUPFAM" id="SSF63817">
    <property type="entry name" value="Sortase"/>
    <property type="match status" value="1"/>
</dbReference>
<dbReference type="EMBL" id="BJCC01000022">
    <property type="protein sequence ID" value="GCF94744.1"/>
    <property type="molecule type" value="Genomic_DNA"/>
</dbReference>
<evidence type="ECO:0000256" key="4">
    <source>
        <dbReference type="SAM" id="Phobius"/>
    </source>
</evidence>
<dbReference type="OrthoDB" id="1648028at2"/>
<feature type="transmembrane region" description="Helical" evidence="4">
    <location>
        <begin position="9"/>
        <end position="31"/>
    </location>
</feature>
<feature type="transmembrane region" description="Helical" evidence="4">
    <location>
        <begin position="254"/>
        <end position="272"/>
    </location>
</feature>
<evidence type="ECO:0000313" key="5">
    <source>
        <dbReference type="EMBL" id="GCF94744.1"/>
    </source>
</evidence>
<feature type="compositionally biased region" description="Basic and acidic residues" evidence="3">
    <location>
        <begin position="85"/>
        <end position="96"/>
    </location>
</feature>
<name>A0A4P5PDU3_9ENTE</name>
<dbReference type="NCBIfam" id="NF033745">
    <property type="entry name" value="class_C_sortase"/>
    <property type="match status" value="1"/>
</dbReference>
<dbReference type="GO" id="GO:0016787">
    <property type="term" value="F:hydrolase activity"/>
    <property type="evidence" value="ECO:0007669"/>
    <property type="project" value="UniProtKB-KW"/>
</dbReference>
<evidence type="ECO:0000256" key="3">
    <source>
        <dbReference type="SAM" id="MobiDB-lite"/>
    </source>
</evidence>
<keyword evidence="6" id="KW-1185">Reference proteome</keyword>
<keyword evidence="4" id="KW-1133">Transmembrane helix</keyword>
<dbReference type="Gene3D" id="2.40.260.10">
    <property type="entry name" value="Sortase"/>
    <property type="match status" value="1"/>
</dbReference>
<dbReference type="CDD" id="cd05827">
    <property type="entry name" value="Sortase_C"/>
    <property type="match status" value="1"/>
</dbReference>
<dbReference type="AlphaFoldDB" id="A0A4P5PDU3"/>
<dbReference type="InterPro" id="IPR005754">
    <property type="entry name" value="Sortase"/>
</dbReference>
<protein>
    <submittedName>
        <fullName evidence="5">Class C sortase</fullName>
    </submittedName>
</protein>
<dbReference type="RefSeq" id="WP_146623152.1">
    <property type="nucleotide sequence ID" value="NZ_BJCC01000022.1"/>
</dbReference>
<dbReference type="InterPro" id="IPR042002">
    <property type="entry name" value="Sortase_C"/>
</dbReference>
<evidence type="ECO:0000256" key="1">
    <source>
        <dbReference type="ARBA" id="ARBA00022801"/>
    </source>
</evidence>
<reference evidence="6" key="1">
    <citation type="submission" date="2019-02" db="EMBL/GenBank/DDBJ databases">
        <title>Draft genome sequence of Enterococcus sp. Gos25-1.</title>
        <authorList>
            <person name="Tanaka N."/>
            <person name="Shiwa Y."/>
            <person name="Fujita N."/>
        </authorList>
    </citation>
    <scope>NUCLEOTIDE SEQUENCE [LARGE SCALE GENOMIC DNA]</scope>
    <source>
        <strain evidence="6">Gos25-1</strain>
    </source>
</reference>